<dbReference type="AlphaFoldDB" id="A0A2V3A5N4"/>
<gene>
    <name evidence="1" type="ORF">DFO73_101587</name>
</gene>
<accession>A0A2V3A5N4</accession>
<dbReference type="RefSeq" id="WP_110063267.1">
    <property type="nucleotide sequence ID" value="NZ_QGTW01000001.1"/>
</dbReference>
<dbReference type="Proteomes" id="UP000247150">
    <property type="component" value="Unassembled WGS sequence"/>
</dbReference>
<evidence type="ECO:0000313" key="1">
    <source>
        <dbReference type="EMBL" id="PWW32323.1"/>
    </source>
</evidence>
<evidence type="ECO:0000313" key="2">
    <source>
        <dbReference type="Proteomes" id="UP000247150"/>
    </source>
</evidence>
<protein>
    <submittedName>
        <fullName evidence="1">Uncharacterized protein</fullName>
    </submittedName>
</protein>
<dbReference type="EMBL" id="QGTW01000001">
    <property type="protein sequence ID" value="PWW32323.1"/>
    <property type="molecule type" value="Genomic_DNA"/>
</dbReference>
<reference evidence="1 2" key="1">
    <citation type="submission" date="2018-05" db="EMBL/GenBank/DDBJ databases">
        <title>Freshwater and sediment microbial communities from various areas in North America, analyzing microbe dynamics in response to fracking.</title>
        <authorList>
            <person name="Lamendella R."/>
        </authorList>
    </citation>
    <scope>NUCLEOTIDE SEQUENCE [LARGE SCALE GENOMIC DNA]</scope>
    <source>
        <strain evidence="1 2">15_TX</strain>
    </source>
</reference>
<sequence>MENRIVKPHCHVCMNEMKMGEEVVMDGTLKGILHADCSYLPPAEIEDKGKLEEVISRNQRWLKSFNHLILH</sequence>
<dbReference type="OrthoDB" id="2931441at2"/>
<organism evidence="1 2">
    <name type="scientific">Cytobacillus oceanisediminis</name>
    <dbReference type="NCBI Taxonomy" id="665099"/>
    <lineage>
        <taxon>Bacteria</taxon>
        <taxon>Bacillati</taxon>
        <taxon>Bacillota</taxon>
        <taxon>Bacilli</taxon>
        <taxon>Bacillales</taxon>
        <taxon>Bacillaceae</taxon>
        <taxon>Cytobacillus</taxon>
    </lineage>
</organism>
<proteinExistence type="predicted"/>
<name>A0A2V3A5N4_9BACI</name>
<comment type="caution">
    <text evidence="1">The sequence shown here is derived from an EMBL/GenBank/DDBJ whole genome shotgun (WGS) entry which is preliminary data.</text>
</comment>